<keyword evidence="2" id="KW-0732">Signal</keyword>
<dbReference type="InterPro" id="IPR036179">
    <property type="entry name" value="Ig-like_dom_sf"/>
</dbReference>
<dbReference type="SUPFAM" id="SSF48726">
    <property type="entry name" value="Immunoglobulin"/>
    <property type="match status" value="2"/>
</dbReference>
<evidence type="ECO:0000259" key="3">
    <source>
        <dbReference type="SMART" id="SM00409"/>
    </source>
</evidence>
<gene>
    <name evidence="5" type="primary">LOC113070326</name>
</gene>
<dbReference type="InterPro" id="IPR013106">
    <property type="entry name" value="Ig_V-set"/>
</dbReference>
<protein>
    <submittedName>
        <fullName evidence="5">Uncharacterized protein LOC113070326</fullName>
    </submittedName>
</protein>
<dbReference type="OrthoDB" id="8935114at2759"/>
<dbReference type="GeneID" id="113070326"/>
<dbReference type="InterPro" id="IPR003599">
    <property type="entry name" value="Ig_sub"/>
</dbReference>
<dbReference type="PANTHER" id="PTHR21063">
    <property type="entry name" value="LFA-3"/>
    <property type="match status" value="1"/>
</dbReference>
<feature type="domain" description="Immunoglobulin" evidence="3">
    <location>
        <begin position="127"/>
        <end position="232"/>
    </location>
</feature>
<keyword evidence="1" id="KW-0812">Transmembrane</keyword>
<feature type="transmembrane region" description="Helical" evidence="1">
    <location>
        <begin position="233"/>
        <end position="252"/>
    </location>
</feature>
<evidence type="ECO:0000313" key="5">
    <source>
        <dbReference type="RefSeq" id="XP_026099375.1"/>
    </source>
</evidence>
<dbReference type="Proteomes" id="UP000515129">
    <property type="component" value="Unplaced"/>
</dbReference>
<dbReference type="InterPro" id="IPR013783">
    <property type="entry name" value="Ig-like_fold"/>
</dbReference>
<dbReference type="RefSeq" id="XP_026099375.1">
    <property type="nucleotide sequence ID" value="XM_026243590.1"/>
</dbReference>
<evidence type="ECO:0000313" key="4">
    <source>
        <dbReference type="Proteomes" id="UP000515129"/>
    </source>
</evidence>
<keyword evidence="4" id="KW-1185">Reference proteome</keyword>
<feature type="chain" id="PRO_5028385252" evidence="2">
    <location>
        <begin position="19"/>
        <end position="273"/>
    </location>
</feature>
<dbReference type="AlphaFoldDB" id="A0A6P6MRQ1"/>
<reference evidence="5" key="1">
    <citation type="submission" date="2025-08" db="UniProtKB">
        <authorList>
            <consortium name="RefSeq"/>
        </authorList>
    </citation>
    <scope>IDENTIFICATION</scope>
    <source>
        <strain evidence="5">Wakin</strain>
        <tissue evidence="5">Muscle</tissue>
    </source>
</reference>
<dbReference type="Pfam" id="PF07686">
    <property type="entry name" value="V-set"/>
    <property type="match status" value="1"/>
</dbReference>
<organism evidence="4 5">
    <name type="scientific">Carassius auratus</name>
    <name type="common">Goldfish</name>
    <dbReference type="NCBI Taxonomy" id="7957"/>
    <lineage>
        <taxon>Eukaryota</taxon>
        <taxon>Metazoa</taxon>
        <taxon>Chordata</taxon>
        <taxon>Craniata</taxon>
        <taxon>Vertebrata</taxon>
        <taxon>Euteleostomi</taxon>
        <taxon>Actinopterygii</taxon>
        <taxon>Neopterygii</taxon>
        <taxon>Teleostei</taxon>
        <taxon>Ostariophysi</taxon>
        <taxon>Cypriniformes</taxon>
        <taxon>Cyprinidae</taxon>
        <taxon>Cyprininae</taxon>
        <taxon>Carassius</taxon>
    </lineage>
</organism>
<keyword evidence="1" id="KW-0472">Membrane</keyword>
<evidence type="ECO:0000256" key="2">
    <source>
        <dbReference type="SAM" id="SignalP"/>
    </source>
</evidence>
<feature type="signal peptide" evidence="2">
    <location>
        <begin position="1"/>
        <end position="18"/>
    </location>
</feature>
<feature type="domain" description="Immunoglobulin" evidence="3">
    <location>
        <begin position="21"/>
        <end position="122"/>
    </location>
</feature>
<dbReference type="KEGG" id="caua:113070326"/>
<dbReference type="SMART" id="SM00409">
    <property type="entry name" value="IG"/>
    <property type="match status" value="2"/>
</dbReference>
<proteinExistence type="predicted"/>
<keyword evidence="1" id="KW-1133">Transmembrane helix</keyword>
<dbReference type="PANTHER" id="PTHR21063:SF4">
    <property type="entry name" value="CD48 ANTIGEN-RELATED"/>
    <property type="match status" value="1"/>
</dbReference>
<accession>A0A6P6MRQ1</accession>
<sequence>MEVFILLLVCVLMAGVSGVDVHEVNLMMGVSVTLKTGLTTDQQEKIRWFFKDTLIAEITGDLGYICTDVQCNESTERFRERLKLDHQTGSLTITNIRYSDSGEYKLQFNSSDSENIFKVIVWGISARKQMWILEGESVTLDAGVMQQTDMATWYFNDTVIALITGDLNKICADVQWKDSNERYRERLWLSYLFTWSLTITNISTADSGEYKLKIDNSRHSIMRSVTVTVTVRSLFPALLVTAALMMAVYSCCMGKASQNDRMQHNDCVRFHVS</sequence>
<name>A0A6P6MRQ1_CARAU</name>
<evidence type="ECO:0000256" key="1">
    <source>
        <dbReference type="SAM" id="Phobius"/>
    </source>
</evidence>
<dbReference type="Gene3D" id="2.60.40.10">
    <property type="entry name" value="Immunoglobulins"/>
    <property type="match status" value="2"/>
</dbReference>